<dbReference type="Proteomes" id="UP000611762">
    <property type="component" value="Unassembled WGS sequence"/>
</dbReference>
<dbReference type="InterPro" id="IPR036365">
    <property type="entry name" value="PGBD-like_sf"/>
</dbReference>
<dbReference type="EMBL" id="JACRSU010000002">
    <property type="protein sequence ID" value="MBC8540693.1"/>
    <property type="molecule type" value="Genomic_DNA"/>
</dbReference>
<dbReference type="RefSeq" id="WP_249311847.1">
    <property type="nucleotide sequence ID" value="NZ_JACRSU010000002.1"/>
</dbReference>
<feature type="domain" description="Peptidoglycan binding-like" evidence="1">
    <location>
        <begin position="380"/>
        <end position="440"/>
    </location>
</feature>
<feature type="domain" description="Peptidoglycan binding-like" evidence="1">
    <location>
        <begin position="484"/>
        <end position="542"/>
    </location>
</feature>
<proteinExistence type="predicted"/>
<dbReference type="Gene3D" id="1.10.101.10">
    <property type="entry name" value="PGBD-like superfamily/PGBD"/>
    <property type="match status" value="5"/>
</dbReference>
<gene>
    <name evidence="2" type="ORF">H8698_06850</name>
</gene>
<dbReference type="Pfam" id="PF01471">
    <property type="entry name" value="PG_binding_1"/>
    <property type="match status" value="5"/>
</dbReference>
<feature type="domain" description="Peptidoglycan binding-like" evidence="1">
    <location>
        <begin position="284"/>
        <end position="345"/>
    </location>
</feature>
<sequence length="641" mass="71653">MPVGATIPEFITVHLGLPASNAQNVTVSFIDYIKNVASSEIYPTWPESALRANIYAQISFALNKIYTEFYRARGYNFDITNTTQYDQAFVPGRNIFGDINRIVDDIFDSYLRREGFLEPLAARFCNGTTVTCEGLSQWGSVSLANQGYLPYQIIQYYYGDDVNIITDVPVETSLESYPGYPISTGDRGPNVRRIQNSLNIISKNYPLIPKVVPDAIFGESTEEAVKTFQRIFNLTPDGVVGRATWYKLVSLVVGINRLNELNSVGNTLFGLSLEYPDAITEGDTGEKVSIMQLMLNILAEYYNQIPFVPNSGSYDQQTLNGVIAFQKQFGLPQNGIVDDRTWEAMYNAVKGVYIATDNGQNEAPVQILPYPGMLLSAGTRGDSVQALQEYLNGISLVYTEISPVTPTGNFGPNTRTAVLTFQGLFGLPETGVVDRETWERIEEVFIEIREGAQPRFGQFPGYELKEGQEDSVRGIEVNTDNLTGRPVYSLQHMLRYINAEKPLPGIPDGIFGGQTTDRVKEFQAENDLNATGTVNSQTFSAIRDAYNKKTDELKQPEGAYPHGVVYDQPETEQDILYVAQVMLNKLADTFANISRPNINGEYDAKMQKSISDFQKQFNLPQNGFDKNTWDQLTRIYNEIKA</sequence>
<name>A0A926HYS4_9FIRM</name>
<comment type="caution">
    <text evidence="2">The sequence shown here is derived from an EMBL/GenBank/DDBJ whole genome shotgun (WGS) entry which is preliminary data.</text>
</comment>
<accession>A0A926HYS4</accession>
<protein>
    <submittedName>
        <fullName evidence="2">Peptidoglycan-binding protein</fullName>
    </submittedName>
</protein>
<keyword evidence="3" id="KW-1185">Reference proteome</keyword>
<organism evidence="2 3">
    <name type="scientific">Congzhengia minquanensis</name>
    <dbReference type="NCBI Taxonomy" id="2763657"/>
    <lineage>
        <taxon>Bacteria</taxon>
        <taxon>Bacillati</taxon>
        <taxon>Bacillota</taxon>
        <taxon>Clostridia</taxon>
        <taxon>Eubacteriales</taxon>
        <taxon>Oscillospiraceae</taxon>
        <taxon>Congzhengia</taxon>
    </lineage>
</organism>
<feature type="domain" description="Peptidoglycan binding-like" evidence="1">
    <location>
        <begin position="579"/>
        <end position="632"/>
    </location>
</feature>
<evidence type="ECO:0000259" key="1">
    <source>
        <dbReference type="Pfam" id="PF01471"/>
    </source>
</evidence>
<feature type="domain" description="Peptidoglycan binding-like" evidence="1">
    <location>
        <begin position="187"/>
        <end position="248"/>
    </location>
</feature>
<dbReference type="InterPro" id="IPR002477">
    <property type="entry name" value="Peptidoglycan-bd-like"/>
</dbReference>
<dbReference type="InterPro" id="IPR036366">
    <property type="entry name" value="PGBDSf"/>
</dbReference>
<dbReference type="AlphaFoldDB" id="A0A926HYS4"/>
<dbReference type="SUPFAM" id="SSF47090">
    <property type="entry name" value="PGBD-like"/>
    <property type="match status" value="5"/>
</dbReference>
<reference evidence="2" key="1">
    <citation type="submission" date="2020-08" db="EMBL/GenBank/DDBJ databases">
        <title>Genome public.</title>
        <authorList>
            <person name="Liu C."/>
            <person name="Sun Q."/>
        </authorList>
    </citation>
    <scope>NUCLEOTIDE SEQUENCE</scope>
    <source>
        <strain evidence="2">H8</strain>
    </source>
</reference>
<evidence type="ECO:0000313" key="3">
    <source>
        <dbReference type="Proteomes" id="UP000611762"/>
    </source>
</evidence>
<evidence type="ECO:0000313" key="2">
    <source>
        <dbReference type="EMBL" id="MBC8540693.1"/>
    </source>
</evidence>